<dbReference type="Gene3D" id="3.40.50.1820">
    <property type="entry name" value="alpha/beta hydrolase"/>
    <property type="match status" value="1"/>
</dbReference>
<comment type="caution">
    <text evidence="1">The sequence shown here is derived from an EMBL/GenBank/DDBJ whole genome shotgun (WGS) entry which is preliminary data.</text>
</comment>
<feature type="non-terminal residue" evidence="1">
    <location>
        <position position="1"/>
    </location>
</feature>
<gene>
    <name evidence="1" type="ORF">S03H2_11710</name>
</gene>
<organism evidence="1">
    <name type="scientific">marine sediment metagenome</name>
    <dbReference type="NCBI Taxonomy" id="412755"/>
    <lineage>
        <taxon>unclassified sequences</taxon>
        <taxon>metagenomes</taxon>
        <taxon>ecological metagenomes</taxon>
    </lineage>
</organism>
<reference evidence="1" key="1">
    <citation type="journal article" date="2014" name="Front. Microbiol.">
        <title>High frequency of phylogenetically diverse reductive dehalogenase-homologous genes in deep subseafloor sedimentary metagenomes.</title>
        <authorList>
            <person name="Kawai M."/>
            <person name="Futagami T."/>
            <person name="Toyoda A."/>
            <person name="Takaki Y."/>
            <person name="Nishi S."/>
            <person name="Hori S."/>
            <person name="Arai W."/>
            <person name="Tsubouchi T."/>
            <person name="Morono Y."/>
            <person name="Uchiyama I."/>
            <person name="Ito T."/>
            <person name="Fujiyama A."/>
            <person name="Inagaki F."/>
            <person name="Takami H."/>
        </authorList>
    </citation>
    <scope>NUCLEOTIDE SEQUENCE</scope>
    <source>
        <strain evidence="1">Expedition CK06-06</strain>
    </source>
</reference>
<dbReference type="AlphaFoldDB" id="X1HEF6"/>
<accession>X1HEF6</accession>
<protein>
    <recommendedName>
        <fullName evidence="2">Acetyl xylan esterase domain-containing protein</fullName>
    </recommendedName>
</protein>
<dbReference type="InterPro" id="IPR029058">
    <property type="entry name" value="AB_hydrolase_fold"/>
</dbReference>
<name>X1HEF6_9ZZZZ</name>
<evidence type="ECO:0008006" key="2">
    <source>
        <dbReference type="Google" id="ProtNLM"/>
    </source>
</evidence>
<dbReference type="EMBL" id="BARU01005966">
    <property type="protein sequence ID" value="GAH43678.1"/>
    <property type="molecule type" value="Genomic_DNA"/>
</dbReference>
<evidence type="ECO:0000313" key="1">
    <source>
        <dbReference type="EMBL" id="GAH43678.1"/>
    </source>
</evidence>
<proteinExistence type="predicted"/>
<dbReference type="PANTHER" id="PTHR47381">
    <property type="entry name" value="ALPHA/BETA-HYDROLASES SUPERFAMILY PROTEIN"/>
    <property type="match status" value="1"/>
</dbReference>
<sequence>RWLNMPDAGNAEDPLEPLSAEELWVTDTGQVISSLGGETGQSINARLMREMAPARPAPAPDRAARSAFIEQRRARVLKRLGLKLAAEREPAAVRQVGEYPHQRLVIEKLAIASEPGIELPALFIAPKQGTRGPVFVHAAELGKPQEPDESALPFRLALAGCRVLSVDVRGMGELDIERGKRTQVSEYDPIHWRRDSLAISSTGGGRTMLGQRAFDLVRCVDYLRSREDTAEAPLVLVGERLGGSWCLVAAVADERVSAVATVGTLASYRLIIDNKWNNLREYFWVPGALADYDLCDLPALIAPRPVALINTVDQMLHVMETDAVQEEYSWAAKYYEVAGAGGHLRIVSPAADDDVVAAICDLP</sequence>
<dbReference type="SUPFAM" id="SSF53474">
    <property type="entry name" value="alpha/beta-Hydrolases"/>
    <property type="match status" value="1"/>
</dbReference>
<dbReference type="PANTHER" id="PTHR47381:SF3">
    <property type="entry name" value="ALPHA_BETA-HYDROLASES SUPERFAMILY PROTEIN"/>
    <property type="match status" value="1"/>
</dbReference>